<reference evidence="1 2" key="1">
    <citation type="journal article" date="2019" name="Sci. Rep.">
        <title>Orb-weaving spider Araneus ventricosus genome elucidates the spidroin gene catalogue.</title>
        <authorList>
            <person name="Kono N."/>
            <person name="Nakamura H."/>
            <person name="Ohtoshi R."/>
            <person name="Moran D.A.P."/>
            <person name="Shinohara A."/>
            <person name="Yoshida Y."/>
            <person name="Fujiwara M."/>
            <person name="Mori M."/>
            <person name="Tomita M."/>
            <person name="Arakawa K."/>
        </authorList>
    </citation>
    <scope>NUCLEOTIDE SEQUENCE [LARGE SCALE GENOMIC DNA]</scope>
</reference>
<gene>
    <name evidence="1" type="ORF">AVEN_201177_1</name>
</gene>
<dbReference type="AlphaFoldDB" id="A0A4Y2NVZ8"/>
<accession>A0A4Y2NVZ8</accession>
<proteinExistence type="predicted"/>
<dbReference type="EMBL" id="BGPR01009977">
    <property type="protein sequence ID" value="GBN43501.1"/>
    <property type="molecule type" value="Genomic_DNA"/>
</dbReference>
<comment type="caution">
    <text evidence="1">The sequence shown here is derived from an EMBL/GenBank/DDBJ whole genome shotgun (WGS) entry which is preliminary data.</text>
</comment>
<evidence type="ECO:0000313" key="2">
    <source>
        <dbReference type="Proteomes" id="UP000499080"/>
    </source>
</evidence>
<name>A0A4Y2NVZ8_ARAVE</name>
<dbReference type="Proteomes" id="UP000499080">
    <property type="component" value="Unassembled WGS sequence"/>
</dbReference>
<keyword evidence="2" id="KW-1185">Reference proteome</keyword>
<protein>
    <submittedName>
        <fullName evidence="1">Uncharacterized protein</fullName>
    </submittedName>
</protein>
<organism evidence="1 2">
    <name type="scientific">Araneus ventricosus</name>
    <name type="common">Orbweaver spider</name>
    <name type="synonym">Epeira ventricosa</name>
    <dbReference type="NCBI Taxonomy" id="182803"/>
    <lineage>
        <taxon>Eukaryota</taxon>
        <taxon>Metazoa</taxon>
        <taxon>Ecdysozoa</taxon>
        <taxon>Arthropoda</taxon>
        <taxon>Chelicerata</taxon>
        <taxon>Arachnida</taxon>
        <taxon>Araneae</taxon>
        <taxon>Araneomorphae</taxon>
        <taxon>Entelegynae</taxon>
        <taxon>Araneoidea</taxon>
        <taxon>Araneidae</taxon>
        <taxon>Araneus</taxon>
    </lineage>
</organism>
<evidence type="ECO:0000313" key="1">
    <source>
        <dbReference type="EMBL" id="GBN43501.1"/>
    </source>
</evidence>
<sequence>MAVMLLSTVPSTLERTAPSFYWLVIFWRVLGYSDKMFGLTTCFRCHEDNNSGLFCPACAVQPSDAWELLKAAVFSFLNEHRSGVIRRVINEEFHDIPETDVGEILDELLLEKFIVKSRHRYYTSMNESRKIVGLSNHIRYSVAKAIDSYPRRVGASVNDIKVALEREDQETPFMLELDYVLRKLEEQHYIFRKSNRKFATTSRAYKF</sequence>